<sequence length="293" mass="31758">MSPLFKTVAVLGASYGGSSAARVLAQGLPKGWRVVLIDRNTHMNHLYAFPRYSVLPGHEHKAFIPYSGFFSSETQEPSPHAILHAHVTSISPHALTLSRAFPEHGIKEPGRTLDFQYLVYALGSHLPAPIDLWNPANTPAGTKAEGIQWFKRCQTRFAHANSILVVGGGALGIQYASDIAEAYPGKRVTLLHSRTKLLPRFDDAMHTEIVSGLTALNVDVILGDRLDLSSVSAGKTVRIGAGGEERVVRTESGREIHAELVLLCTGQKPNTELLTTLSPDVIVPEGPPREWLG</sequence>
<dbReference type="PRINTS" id="PR00368">
    <property type="entry name" value="FADPNR"/>
</dbReference>
<dbReference type="InterPro" id="IPR023753">
    <property type="entry name" value="FAD/NAD-binding_dom"/>
</dbReference>
<comment type="caution">
    <text evidence="2">The sequence shown here is derived from an EMBL/GenBank/DDBJ whole genome shotgun (WGS) entry which is preliminary data.</text>
</comment>
<dbReference type="PANTHER" id="PTHR43735:SF2">
    <property type="entry name" value="FE-REGULATED PROTEIN 8"/>
    <property type="match status" value="1"/>
</dbReference>
<dbReference type="PANTHER" id="PTHR43735">
    <property type="entry name" value="APOPTOSIS-INDUCING FACTOR 1"/>
    <property type="match status" value="1"/>
</dbReference>
<feature type="domain" description="FAD/NAD(P)-binding" evidence="1">
    <location>
        <begin position="7"/>
        <end position="275"/>
    </location>
</feature>
<dbReference type="OMA" id="PAVWAYY"/>
<dbReference type="STRING" id="5627.A0A1C7MLA7"/>
<dbReference type="GO" id="GO:0004174">
    <property type="term" value="F:electron-transferring-flavoprotein dehydrogenase activity"/>
    <property type="evidence" value="ECO:0007669"/>
    <property type="project" value="TreeGrafter"/>
</dbReference>
<dbReference type="Gene3D" id="3.50.50.100">
    <property type="match status" value="1"/>
</dbReference>
<gene>
    <name evidence="2" type="primary">aifB_1</name>
    <name evidence="2" type="ORF">A0H81_02405</name>
</gene>
<dbReference type="OrthoDB" id="202203at2759"/>
<dbReference type="Pfam" id="PF07992">
    <property type="entry name" value="Pyr_redox_2"/>
    <property type="match status" value="1"/>
</dbReference>
<dbReference type="GO" id="GO:0050660">
    <property type="term" value="F:flavin adenine dinucleotide binding"/>
    <property type="evidence" value="ECO:0007669"/>
    <property type="project" value="TreeGrafter"/>
</dbReference>
<accession>A0A1C7MLA7</accession>
<dbReference type="EMBL" id="LUGG01000002">
    <property type="protein sequence ID" value="OBZ77598.1"/>
    <property type="molecule type" value="Genomic_DNA"/>
</dbReference>
<dbReference type="InterPro" id="IPR036188">
    <property type="entry name" value="FAD/NAD-bd_sf"/>
</dbReference>
<proteinExistence type="predicted"/>
<reference evidence="2 3" key="1">
    <citation type="submission" date="2016-03" db="EMBL/GenBank/DDBJ databases">
        <title>Whole genome sequencing of Grifola frondosa 9006-11.</title>
        <authorList>
            <person name="Min B."/>
            <person name="Park H."/>
            <person name="Kim J.-G."/>
            <person name="Cho H."/>
            <person name="Oh Y.-L."/>
            <person name="Kong W.-S."/>
            <person name="Choi I.-G."/>
        </authorList>
    </citation>
    <scope>NUCLEOTIDE SEQUENCE [LARGE SCALE GENOMIC DNA]</scope>
    <source>
        <strain evidence="2 3">9006-11</strain>
    </source>
</reference>
<evidence type="ECO:0000313" key="3">
    <source>
        <dbReference type="Proteomes" id="UP000092993"/>
    </source>
</evidence>
<name>A0A1C7MLA7_GRIFR</name>
<dbReference type="Proteomes" id="UP000092993">
    <property type="component" value="Unassembled WGS sequence"/>
</dbReference>
<dbReference type="Gene3D" id="3.50.50.60">
    <property type="entry name" value="FAD/NAD(P)-binding domain"/>
    <property type="match status" value="1"/>
</dbReference>
<dbReference type="GO" id="GO:0005737">
    <property type="term" value="C:cytoplasm"/>
    <property type="evidence" value="ECO:0007669"/>
    <property type="project" value="TreeGrafter"/>
</dbReference>
<dbReference type="PRINTS" id="PR00411">
    <property type="entry name" value="PNDRDTASEI"/>
</dbReference>
<evidence type="ECO:0000313" key="2">
    <source>
        <dbReference type="EMBL" id="OBZ77598.1"/>
    </source>
</evidence>
<dbReference type="AlphaFoldDB" id="A0A1C7MLA7"/>
<evidence type="ECO:0000259" key="1">
    <source>
        <dbReference type="Pfam" id="PF07992"/>
    </source>
</evidence>
<dbReference type="SUPFAM" id="SSF51905">
    <property type="entry name" value="FAD/NAD(P)-binding domain"/>
    <property type="match status" value="1"/>
</dbReference>
<protein>
    <submittedName>
        <fullName evidence="2">Apoptosis-inducing factor B</fullName>
    </submittedName>
</protein>
<organism evidence="2 3">
    <name type="scientific">Grifola frondosa</name>
    <name type="common">Maitake</name>
    <name type="synonym">Polyporus frondosus</name>
    <dbReference type="NCBI Taxonomy" id="5627"/>
    <lineage>
        <taxon>Eukaryota</taxon>
        <taxon>Fungi</taxon>
        <taxon>Dikarya</taxon>
        <taxon>Basidiomycota</taxon>
        <taxon>Agaricomycotina</taxon>
        <taxon>Agaricomycetes</taxon>
        <taxon>Polyporales</taxon>
        <taxon>Grifolaceae</taxon>
        <taxon>Grifola</taxon>
    </lineage>
</organism>
<keyword evidence="3" id="KW-1185">Reference proteome</keyword>